<protein>
    <submittedName>
        <fullName evidence="2">Uncharacterized protein</fullName>
    </submittedName>
</protein>
<dbReference type="PANTHER" id="PTHR33480">
    <property type="entry name" value="SET DOMAIN-CONTAINING PROTEIN-RELATED"/>
    <property type="match status" value="1"/>
</dbReference>
<organism evidence="2 3">
    <name type="scientific">Psylliodes chrysocephalus</name>
    <dbReference type="NCBI Taxonomy" id="3402493"/>
    <lineage>
        <taxon>Eukaryota</taxon>
        <taxon>Metazoa</taxon>
        <taxon>Ecdysozoa</taxon>
        <taxon>Arthropoda</taxon>
        <taxon>Hexapoda</taxon>
        <taxon>Insecta</taxon>
        <taxon>Pterygota</taxon>
        <taxon>Neoptera</taxon>
        <taxon>Endopterygota</taxon>
        <taxon>Coleoptera</taxon>
        <taxon>Polyphaga</taxon>
        <taxon>Cucujiformia</taxon>
        <taxon>Chrysomeloidea</taxon>
        <taxon>Chrysomelidae</taxon>
        <taxon>Galerucinae</taxon>
        <taxon>Alticini</taxon>
        <taxon>Psylliodes</taxon>
    </lineage>
</organism>
<evidence type="ECO:0000313" key="3">
    <source>
        <dbReference type="Proteomes" id="UP001153636"/>
    </source>
</evidence>
<feature type="region of interest" description="Disordered" evidence="1">
    <location>
        <begin position="18"/>
        <end position="41"/>
    </location>
</feature>
<gene>
    <name evidence="2" type="ORF">PSYICH_LOCUS10438</name>
</gene>
<evidence type="ECO:0000256" key="1">
    <source>
        <dbReference type="SAM" id="MobiDB-lite"/>
    </source>
</evidence>
<sequence>MWSSRSSKIMTMARNSVLEESDISGRSAGSSQRKSSSIGSLSDVPEQFRDIVRNIDIDSPQSFTSPTMQLSQEYVTKNINISSTAENEQLQGLEITSMKNCSLIPDNKNDAALRDISNNLDEYKNQKIVILQDIIIGNSNELSESEPDILFSSDSDEDPTYYPSDLEFEGDTEQRGTGLHIRHENTENDLSIDKSPSLQCLVVSTSSNEPSYSEQISSTVFTEVEQANSNSRGQCEKSSNLIKTLDKNKKVHRYPDFCFYCENDVLNFARHVIRNHSNELELQKIIRLAPKSIERKRCIASLRKKGNYLKNSSYVFKPVHKSYVDKSEENYVACQFCYGLYSRKLLWKHTRSCPENKNQSSGSSLSNAQNSMLPKMDINSDLRNKVFPRMRADKVSLRAKKDSLICAFGGRYLNTHREQHHINVCSRKMRELSKVLIESVKLNSAIKNLYDLLHPMYFDTVVASVKIIAKYDAQNDIYLSPTFGMNISRSLKDCCDIAILHLVKRKYNFHNVAAAEAEANITTFKRLLESSWMHEVSSQAARDLNTKTWNKTTIIPLAADLKLFRTYLIEQGNTAEKKLKENSNDINNYILLMETVFCRLLLLNRKRVGELQRMKLISYTSADEKIEQSYEEFTDAITPSEKILLTKFKRIVIRGKRGRGVPVLFSKDIQDHMELLLRTRSHFIKQNNLFLFGAAKSDQPIVGYKVIQKHAKLCGAKNPKALTSTKLRKHLATLSQIFNMSQNDIEQLATFMGHTLSVHSQNYRLPDDIFQTAKIAKLLLLMERGEAGKYKGMALEEIDVNLEEQIDMNEGDLEDIEQNDFLDYIEESVTKEIKEEQSTSSVRAESIKFKKRELIPWTSLQKKTVMSFFKDHIKHKKPPKRAECDVLIKEYPGLFTNKSWTKIKVFIQNCYTKKIRLDADD</sequence>
<evidence type="ECO:0000313" key="2">
    <source>
        <dbReference type="EMBL" id="CAH1109757.1"/>
    </source>
</evidence>
<dbReference type="PANTHER" id="PTHR33480:SF1">
    <property type="entry name" value="TYR RECOMBINASE DOMAIN-CONTAINING PROTEIN"/>
    <property type="match status" value="1"/>
</dbReference>
<dbReference type="OrthoDB" id="6772351at2759"/>
<dbReference type="Proteomes" id="UP001153636">
    <property type="component" value="Chromosome 4"/>
</dbReference>
<reference evidence="2" key="1">
    <citation type="submission" date="2022-01" db="EMBL/GenBank/DDBJ databases">
        <authorList>
            <person name="King R."/>
        </authorList>
    </citation>
    <scope>NUCLEOTIDE SEQUENCE</scope>
</reference>
<name>A0A9P0D3U2_9CUCU</name>
<dbReference type="EMBL" id="OV651816">
    <property type="protein sequence ID" value="CAH1109757.1"/>
    <property type="molecule type" value="Genomic_DNA"/>
</dbReference>
<proteinExistence type="predicted"/>
<keyword evidence="3" id="KW-1185">Reference proteome</keyword>
<feature type="compositionally biased region" description="Low complexity" evidence="1">
    <location>
        <begin position="24"/>
        <end position="41"/>
    </location>
</feature>
<accession>A0A9P0D3U2</accession>
<dbReference type="AlphaFoldDB" id="A0A9P0D3U2"/>